<dbReference type="Gene3D" id="3.40.50.2300">
    <property type="match status" value="1"/>
</dbReference>
<dbReference type="InterPro" id="IPR001789">
    <property type="entry name" value="Sig_transdc_resp-reg_receiver"/>
</dbReference>
<dbReference type="InterPro" id="IPR046947">
    <property type="entry name" value="LytR-like"/>
</dbReference>
<evidence type="ECO:0000256" key="1">
    <source>
        <dbReference type="PROSITE-ProRule" id="PRU00169"/>
    </source>
</evidence>
<protein>
    <submittedName>
        <fullName evidence="4">DNA-binding response regulator, LytR/AlgR family</fullName>
    </submittedName>
</protein>
<evidence type="ECO:0000313" key="5">
    <source>
        <dbReference type="Proteomes" id="UP000198942"/>
    </source>
</evidence>
<gene>
    <name evidence="4" type="ORF">SAMN05192574_107201</name>
</gene>
<organism evidence="4 5">
    <name type="scientific">Mucilaginibacter gossypiicola</name>
    <dbReference type="NCBI Taxonomy" id="551995"/>
    <lineage>
        <taxon>Bacteria</taxon>
        <taxon>Pseudomonadati</taxon>
        <taxon>Bacteroidota</taxon>
        <taxon>Sphingobacteriia</taxon>
        <taxon>Sphingobacteriales</taxon>
        <taxon>Sphingobacteriaceae</taxon>
        <taxon>Mucilaginibacter</taxon>
    </lineage>
</organism>
<evidence type="ECO:0000259" key="2">
    <source>
        <dbReference type="PROSITE" id="PS50110"/>
    </source>
</evidence>
<keyword evidence="1" id="KW-0597">Phosphoprotein</keyword>
<sequence length="231" mass="26257">MTSLIVDDNPIARATLSHLASQVNDLDVICEYCTAMEAYNHLQNKNVDLLFLDIEMPGMDGLELTRNLKNKDIVVIFTTSKKEYAVEAFELNVADYLVKPVTPGRFLQAVNKAREVLEARKEDAPLKNDEFIFVRDSNITRKLMLDDILYAEAMGDYVKFYTPKKEYAIHGTLKSAEEKLPSSKFIRVHRSYIIALDKIDTLQDGGLVIAGKFLPVADAYRKTLNNRMNVF</sequence>
<dbReference type="EMBL" id="FOCL01000007">
    <property type="protein sequence ID" value="SEO35980.1"/>
    <property type="molecule type" value="Genomic_DNA"/>
</dbReference>
<proteinExistence type="predicted"/>
<feature type="domain" description="Response regulatory" evidence="2">
    <location>
        <begin position="2"/>
        <end position="114"/>
    </location>
</feature>
<dbReference type="Pfam" id="PF00072">
    <property type="entry name" value="Response_reg"/>
    <property type="match status" value="1"/>
</dbReference>
<dbReference type="OrthoDB" id="9787344at2"/>
<dbReference type="SMART" id="SM00448">
    <property type="entry name" value="REC"/>
    <property type="match status" value="1"/>
</dbReference>
<name>A0A1H8P231_9SPHI</name>
<dbReference type="PANTHER" id="PTHR37299:SF1">
    <property type="entry name" value="STAGE 0 SPORULATION PROTEIN A HOMOLOG"/>
    <property type="match status" value="1"/>
</dbReference>
<dbReference type="STRING" id="551995.SAMN05192574_107201"/>
<dbReference type="Proteomes" id="UP000198942">
    <property type="component" value="Unassembled WGS sequence"/>
</dbReference>
<evidence type="ECO:0000259" key="3">
    <source>
        <dbReference type="PROSITE" id="PS50930"/>
    </source>
</evidence>
<keyword evidence="5" id="KW-1185">Reference proteome</keyword>
<feature type="domain" description="HTH LytTR-type" evidence="3">
    <location>
        <begin position="145"/>
        <end position="230"/>
    </location>
</feature>
<keyword evidence="4" id="KW-0238">DNA-binding</keyword>
<dbReference type="SMART" id="SM00850">
    <property type="entry name" value="LytTR"/>
    <property type="match status" value="1"/>
</dbReference>
<accession>A0A1H8P231</accession>
<reference evidence="5" key="1">
    <citation type="submission" date="2016-10" db="EMBL/GenBank/DDBJ databases">
        <authorList>
            <person name="Varghese N."/>
            <person name="Submissions S."/>
        </authorList>
    </citation>
    <scope>NUCLEOTIDE SEQUENCE [LARGE SCALE GENOMIC DNA]</scope>
    <source>
        <strain evidence="5">Gh-48</strain>
    </source>
</reference>
<evidence type="ECO:0000313" key="4">
    <source>
        <dbReference type="EMBL" id="SEO35980.1"/>
    </source>
</evidence>
<dbReference type="PROSITE" id="PS50930">
    <property type="entry name" value="HTH_LYTTR"/>
    <property type="match status" value="1"/>
</dbReference>
<dbReference type="InterPro" id="IPR007492">
    <property type="entry name" value="LytTR_DNA-bd_dom"/>
</dbReference>
<dbReference type="Gene3D" id="2.40.50.1020">
    <property type="entry name" value="LytTr DNA-binding domain"/>
    <property type="match status" value="1"/>
</dbReference>
<dbReference type="PROSITE" id="PS50110">
    <property type="entry name" value="RESPONSE_REGULATORY"/>
    <property type="match status" value="1"/>
</dbReference>
<dbReference type="PANTHER" id="PTHR37299">
    <property type="entry name" value="TRANSCRIPTIONAL REGULATOR-RELATED"/>
    <property type="match status" value="1"/>
</dbReference>
<dbReference type="GO" id="GO:0000156">
    <property type="term" value="F:phosphorelay response regulator activity"/>
    <property type="evidence" value="ECO:0007669"/>
    <property type="project" value="InterPro"/>
</dbReference>
<dbReference type="Pfam" id="PF04397">
    <property type="entry name" value="LytTR"/>
    <property type="match status" value="1"/>
</dbReference>
<dbReference type="InterPro" id="IPR011006">
    <property type="entry name" value="CheY-like_superfamily"/>
</dbReference>
<dbReference type="AlphaFoldDB" id="A0A1H8P231"/>
<dbReference type="GO" id="GO:0003677">
    <property type="term" value="F:DNA binding"/>
    <property type="evidence" value="ECO:0007669"/>
    <property type="project" value="UniProtKB-KW"/>
</dbReference>
<dbReference type="SUPFAM" id="SSF52172">
    <property type="entry name" value="CheY-like"/>
    <property type="match status" value="1"/>
</dbReference>
<feature type="modified residue" description="4-aspartylphosphate" evidence="1">
    <location>
        <position position="53"/>
    </location>
</feature>